<dbReference type="CDD" id="cd00082">
    <property type="entry name" value="HisKA"/>
    <property type="match status" value="1"/>
</dbReference>
<dbReference type="Gene3D" id="3.30.450.40">
    <property type="match status" value="1"/>
</dbReference>
<organism evidence="6">
    <name type="scientific">Leptolyngbya sp. NK1-12</name>
    <dbReference type="NCBI Taxonomy" id="2547451"/>
    <lineage>
        <taxon>Bacteria</taxon>
        <taxon>Bacillati</taxon>
        <taxon>Cyanobacteriota</taxon>
        <taxon>Cyanophyceae</taxon>
        <taxon>Leptolyngbyales</taxon>
        <taxon>Leptolyngbyaceae</taxon>
        <taxon>Leptolyngbya group</taxon>
        <taxon>Leptolyngbya</taxon>
    </lineage>
</organism>
<dbReference type="InterPro" id="IPR005467">
    <property type="entry name" value="His_kinase_dom"/>
</dbReference>
<dbReference type="PANTHER" id="PTHR43102">
    <property type="entry name" value="SLR1143 PROTEIN"/>
    <property type="match status" value="1"/>
</dbReference>
<evidence type="ECO:0000259" key="5">
    <source>
        <dbReference type="PROSITE" id="PS50109"/>
    </source>
</evidence>
<evidence type="ECO:0000313" key="6">
    <source>
        <dbReference type="EMBL" id="WNZ24813.1"/>
    </source>
</evidence>
<dbReference type="Gene3D" id="1.10.287.130">
    <property type="match status" value="1"/>
</dbReference>
<evidence type="ECO:0000256" key="1">
    <source>
        <dbReference type="ARBA" id="ARBA00000085"/>
    </source>
</evidence>
<dbReference type="GO" id="GO:0000155">
    <property type="term" value="F:phosphorelay sensor kinase activity"/>
    <property type="evidence" value="ECO:0007669"/>
    <property type="project" value="InterPro"/>
</dbReference>
<dbReference type="Gene3D" id="3.30.565.10">
    <property type="entry name" value="Histidine kinase-like ATPase, C-terminal domain"/>
    <property type="match status" value="1"/>
</dbReference>
<evidence type="ECO:0000256" key="4">
    <source>
        <dbReference type="SAM" id="MobiDB-lite"/>
    </source>
</evidence>
<name>A0AA97AR68_9CYAN</name>
<dbReference type="AlphaFoldDB" id="A0AA97AR68"/>
<dbReference type="PROSITE" id="PS50109">
    <property type="entry name" value="HIS_KIN"/>
    <property type="match status" value="1"/>
</dbReference>
<sequence>MIPDENLYCGLGPTSAQAELQRTRTLEELGLLESSNVPIFEEATQTAAHFLNSPICVLGILTRDRVWFKSAVGLSRIGLMNNLATSRQIARTEAFCPRVVVEQRVLAIADAIADPLFSKTLLVQRYGIRSYLGVPLVTATGQCIGTLAVMGLNPRTFSDQDIAFLELIARWSMSEFERNHLQQLQQLPPPAPALDTTLAPSAVKASLLSQMAQELCTPLTSILGMAKVLSQGIYGPLSDKQQEYLQIIHNSGQYLLTLVNELVELGSLDEQSPNLNLNPIDIEMLCQQAISTLNQTAQRREQQIQLSVEPGNRIWVLDKDKVRQMLYHLVFSVIQASSSDSVIRIHVSRKQNALHLSVWASHPWLGDGLPQVALALHPPDPETDIALVSTEPTGWTALPAWDHPETWDTPTLSTESKPSQPADSRQSLGLMLSQQLAQLHAGDIVIQGSAEEGYRYVIRLPQLKPGTEPISHQQL</sequence>
<gene>
    <name evidence="6" type="ORF">HJG54_19495</name>
</gene>
<feature type="domain" description="Histidine kinase" evidence="5">
    <location>
        <begin position="210"/>
        <end position="464"/>
    </location>
</feature>
<protein>
    <recommendedName>
        <fullName evidence="2">histidine kinase</fullName>
        <ecNumber evidence="2">2.7.13.3</ecNumber>
    </recommendedName>
</protein>
<keyword evidence="3 6" id="KW-0808">Transferase</keyword>
<dbReference type="EMBL" id="CP053586">
    <property type="protein sequence ID" value="WNZ24813.1"/>
    <property type="molecule type" value="Genomic_DNA"/>
</dbReference>
<dbReference type="SMART" id="SM00388">
    <property type="entry name" value="HisKA"/>
    <property type="match status" value="1"/>
</dbReference>
<dbReference type="InterPro" id="IPR029016">
    <property type="entry name" value="GAF-like_dom_sf"/>
</dbReference>
<dbReference type="InterPro" id="IPR036097">
    <property type="entry name" value="HisK_dim/P_sf"/>
</dbReference>
<dbReference type="SUPFAM" id="SSF47384">
    <property type="entry name" value="Homodimeric domain of signal transducing histidine kinase"/>
    <property type="match status" value="1"/>
</dbReference>
<dbReference type="Pfam" id="PF00512">
    <property type="entry name" value="HisKA"/>
    <property type="match status" value="1"/>
</dbReference>
<dbReference type="Pfam" id="PF01590">
    <property type="entry name" value="GAF"/>
    <property type="match status" value="1"/>
</dbReference>
<evidence type="ECO:0000256" key="2">
    <source>
        <dbReference type="ARBA" id="ARBA00012438"/>
    </source>
</evidence>
<comment type="catalytic activity">
    <reaction evidence="1">
        <text>ATP + protein L-histidine = ADP + protein N-phospho-L-histidine.</text>
        <dbReference type="EC" id="2.7.13.3"/>
    </reaction>
</comment>
<dbReference type="PANTHER" id="PTHR43102:SF2">
    <property type="entry name" value="GAF DOMAIN-CONTAINING PROTEIN"/>
    <property type="match status" value="1"/>
</dbReference>
<dbReference type="SUPFAM" id="SSF55781">
    <property type="entry name" value="GAF domain-like"/>
    <property type="match status" value="1"/>
</dbReference>
<dbReference type="SUPFAM" id="SSF55874">
    <property type="entry name" value="ATPase domain of HSP90 chaperone/DNA topoisomerase II/histidine kinase"/>
    <property type="match status" value="1"/>
</dbReference>
<accession>A0AA97AR68</accession>
<feature type="compositionally biased region" description="Polar residues" evidence="4">
    <location>
        <begin position="408"/>
        <end position="426"/>
    </location>
</feature>
<dbReference type="EC" id="2.7.13.3" evidence="2"/>
<evidence type="ECO:0000256" key="3">
    <source>
        <dbReference type="ARBA" id="ARBA00022777"/>
    </source>
</evidence>
<proteinExistence type="predicted"/>
<feature type="region of interest" description="Disordered" evidence="4">
    <location>
        <begin position="398"/>
        <end position="426"/>
    </location>
</feature>
<keyword evidence="3 6" id="KW-0418">Kinase</keyword>
<reference evidence="6" key="1">
    <citation type="submission" date="2020-05" db="EMBL/GenBank/DDBJ databases">
        <authorList>
            <person name="Zhu T."/>
            <person name="Keshari N."/>
            <person name="Lu X."/>
        </authorList>
    </citation>
    <scope>NUCLEOTIDE SEQUENCE</scope>
    <source>
        <strain evidence="6">NK1-12</strain>
    </source>
</reference>
<dbReference type="InterPro" id="IPR003661">
    <property type="entry name" value="HisK_dim/P_dom"/>
</dbReference>
<dbReference type="InterPro" id="IPR003018">
    <property type="entry name" value="GAF"/>
</dbReference>
<dbReference type="InterPro" id="IPR036890">
    <property type="entry name" value="HATPase_C_sf"/>
</dbReference>
<dbReference type="SMART" id="SM00065">
    <property type="entry name" value="GAF"/>
    <property type="match status" value="1"/>
</dbReference>